<dbReference type="CDD" id="cd02968">
    <property type="entry name" value="SCO"/>
    <property type="match status" value="1"/>
</dbReference>
<feature type="binding site" evidence="2">
    <location>
        <position position="196"/>
    </location>
    <ligand>
        <name>Cu cation</name>
        <dbReference type="ChEBI" id="CHEBI:23378"/>
    </ligand>
</feature>
<keyword evidence="2" id="KW-0479">Metal-binding</keyword>
<dbReference type="InterPro" id="IPR036249">
    <property type="entry name" value="Thioredoxin-like_sf"/>
</dbReference>
<dbReference type="PANTHER" id="PTHR12151:SF25">
    <property type="entry name" value="LINALOOL DEHYDRATASE_ISOMERASE DOMAIN-CONTAINING PROTEIN"/>
    <property type="match status" value="1"/>
</dbReference>
<name>A0A1H9XK72_9MICO</name>
<comment type="similarity">
    <text evidence="1">Belongs to the SCO1/2 family.</text>
</comment>
<evidence type="ECO:0000256" key="4">
    <source>
        <dbReference type="SAM" id="SignalP"/>
    </source>
</evidence>
<feature type="binding site" evidence="2">
    <location>
        <position position="96"/>
    </location>
    <ligand>
        <name>Cu cation</name>
        <dbReference type="ChEBI" id="CHEBI:23378"/>
    </ligand>
</feature>
<dbReference type="AlphaFoldDB" id="A0A1H9XK72"/>
<dbReference type="Pfam" id="PF02630">
    <property type="entry name" value="SCO1-SenC"/>
    <property type="match status" value="1"/>
</dbReference>
<dbReference type="OrthoDB" id="4859715at2"/>
<feature type="binding site" evidence="2">
    <location>
        <position position="92"/>
    </location>
    <ligand>
        <name>Cu cation</name>
        <dbReference type="ChEBI" id="CHEBI:23378"/>
    </ligand>
</feature>
<evidence type="ECO:0000256" key="1">
    <source>
        <dbReference type="ARBA" id="ARBA00010996"/>
    </source>
</evidence>
<dbReference type="InterPro" id="IPR003782">
    <property type="entry name" value="SCO1/SenC"/>
</dbReference>
<feature type="signal peptide" evidence="4">
    <location>
        <begin position="1"/>
        <end position="35"/>
    </location>
</feature>
<evidence type="ECO:0000313" key="6">
    <source>
        <dbReference type="Proteomes" id="UP000199019"/>
    </source>
</evidence>
<keyword evidence="6" id="KW-1185">Reference proteome</keyword>
<dbReference type="GO" id="GO:0046872">
    <property type="term" value="F:metal ion binding"/>
    <property type="evidence" value="ECO:0007669"/>
    <property type="project" value="UniProtKB-KW"/>
</dbReference>
<organism evidence="5 6">
    <name type="scientific">Pedococcus cremeus</name>
    <dbReference type="NCBI Taxonomy" id="587636"/>
    <lineage>
        <taxon>Bacteria</taxon>
        <taxon>Bacillati</taxon>
        <taxon>Actinomycetota</taxon>
        <taxon>Actinomycetes</taxon>
        <taxon>Micrococcales</taxon>
        <taxon>Intrasporangiaceae</taxon>
        <taxon>Pedococcus</taxon>
    </lineage>
</organism>
<reference evidence="6" key="1">
    <citation type="submission" date="2016-10" db="EMBL/GenBank/DDBJ databases">
        <authorList>
            <person name="Varghese N."/>
            <person name="Submissions S."/>
        </authorList>
    </citation>
    <scope>NUCLEOTIDE SEQUENCE [LARGE SCALE GENOMIC DNA]</scope>
    <source>
        <strain evidence="6">CGMCC 1.6963</strain>
    </source>
</reference>
<evidence type="ECO:0000256" key="3">
    <source>
        <dbReference type="PIRSR" id="PIRSR603782-2"/>
    </source>
</evidence>
<dbReference type="EMBL" id="FOHB01000008">
    <property type="protein sequence ID" value="SES46043.1"/>
    <property type="molecule type" value="Genomic_DNA"/>
</dbReference>
<keyword evidence="2" id="KW-0186">Copper</keyword>
<keyword evidence="4" id="KW-0732">Signal</keyword>
<evidence type="ECO:0000256" key="2">
    <source>
        <dbReference type="PIRSR" id="PIRSR603782-1"/>
    </source>
</evidence>
<feature type="chain" id="PRO_5011692326" evidence="4">
    <location>
        <begin position="36"/>
        <end position="266"/>
    </location>
</feature>
<gene>
    <name evidence="5" type="ORF">SAMN05216199_3888</name>
</gene>
<sequence length="266" mass="28740">MTHATGRRGPVVRARRASVALGLCAAVLLSGCSNATPSQSRTPATPASGTVLDEALPDTIANLPLSDQHGRHFTLASLRGKTVVLGDFLTLCQEVCPLTSVNLHDVAAAIQRDGRSGDVQVIEATVDPGRDTVARLAAYEKLFGAARDWTLATGSRQGLDALWTFLGVYQQRAKEDVTPAPRDWWTGAALTYDVHHQDVVYVIDPRGHARWVDDGTPNTSGKRPSGRMFRFLNSEGMHNLTSPTDPSWTVRDVEEAVTYVSGKPLD</sequence>
<dbReference type="SUPFAM" id="SSF52833">
    <property type="entry name" value="Thioredoxin-like"/>
    <property type="match status" value="1"/>
</dbReference>
<dbReference type="RefSeq" id="WP_091761820.1">
    <property type="nucleotide sequence ID" value="NZ_FOHB01000008.1"/>
</dbReference>
<proteinExistence type="inferred from homology"/>
<protein>
    <submittedName>
        <fullName evidence="5">Protein SCO1/2</fullName>
    </submittedName>
</protein>
<dbReference type="PANTHER" id="PTHR12151">
    <property type="entry name" value="ELECTRON TRANSPORT PROTIN SCO1/SENC FAMILY MEMBER"/>
    <property type="match status" value="1"/>
</dbReference>
<dbReference type="Proteomes" id="UP000199019">
    <property type="component" value="Unassembled WGS sequence"/>
</dbReference>
<accession>A0A1H9XK72</accession>
<dbReference type="Gene3D" id="3.40.30.10">
    <property type="entry name" value="Glutaredoxin"/>
    <property type="match status" value="1"/>
</dbReference>
<evidence type="ECO:0000313" key="5">
    <source>
        <dbReference type="EMBL" id="SES46043.1"/>
    </source>
</evidence>
<feature type="disulfide bond" description="Redox-active" evidence="3">
    <location>
        <begin position="92"/>
        <end position="96"/>
    </location>
</feature>
<keyword evidence="3" id="KW-1015">Disulfide bond</keyword>
<dbReference type="STRING" id="587636.SAMN05216199_3888"/>
<dbReference type="PROSITE" id="PS51257">
    <property type="entry name" value="PROKAR_LIPOPROTEIN"/>
    <property type="match status" value="1"/>
</dbReference>